<dbReference type="AlphaFoldDB" id="A0A1U6JPS5"/>
<dbReference type="STRING" id="1351755.CCH01_22730"/>
<feature type="transmembrane region" description="Helical" evidence="9">
    <location>
        <begin position="47"/>
        <end position="73"/>
    </location>
</feature>
<feature type="transmembrane region" description="Helical" evidence="9">
    <location>
        <begin position="111"/>
        <end position="134"/>
    </location>
</feature>
<evidence type="ECO:0000256" key="4">
    <source>
        <dbReference type="ARBA" id="ARBA00022475"/>
    </source>
</evidence>
<keyword evidence="11" id="KW-1185">Reference proteome</keyword>
<keyword evidence="6 9" id="KW-1133">Transmembrane helix</keyword>
<dbReference type="GO" id="GO:0032217">
    <property type="term" value="F:riboflavin transmembrane transporter activity"/>
    <property type="evidence" value="ECO:0007669"/>
    <property type="project" value="UniProtKB-UniRule"/>
</dbReference>
<comment type="similarity">
    <text evidence="2 8">Belongs to the prokaryotic riboflavin transporter (P-RFT) (TC 2.A.87) family.</text>
</comment>
<evidence type="ECO:0000256" key="2">
    <source>
        <dbReference type="ARBA" id="ARBA00005540"/>
    </source>
</evidence>
<protein>
    <recommendedName>
        <fullName evidence="8">Riboflavin transporter</fullName>
    </recommendedName>
</protein>
<evidence type="ECO:0000313" key="11">
    <source>
        <dbReference type="Proteomes" id="UP000190476"/>
    </source>
</evidence>
<dbReference type="RefSeq" id="WP_079481626.1">
    <property type="nucleotide sequence ID" value="NZ_CBML010000006.1"/>
</dbReference>
<name>A0A1U6JPS5_9CLOT</name>
<proteinExistence type="inferred from homology"/>
<accession>A0A1U6JPS5</accession>
<evidence type="ECO:0000256" key="1">
    <source>
        <dbReference type="ARBA" id="ARBA00004651"/>
    </source>
</evidence>
<dbReference type="Pfam" id="PF12822">
    <property type="entry name" value="ECF_trnsprt"/>
    <property type="match status" value="1"/>
</dbReference>
<evidence type="ECO:0000256" key="3">
    <source>
        <dbReference type="ARBA" id="ARBA00022448"/>
    </source>
</evidence>
<organism evidence="10 11">
    <name type="scientific">Clostridium chauvoei JF4335</name>
    <dbReference type="NCBI Taxonomy" id="1351755"/>
    <lineage>
        <taxon>Bacteria</taxon>
        <taxon>Bacillati</taxon>
        <taxon>Bacillota</taxon>
        <taxon>Clostridia</taxon>
        <taxon>Eubacteriales</taxon>
        <taxon>Clostridiaceae</taxon>
        <taxon>Clostridium</taxon>
    </lineage>
</organism>
<dbReference type="GeneID" id="66302583"/>
<keyword evidence="7 8" id="KW-0472">Membrane</keyword>
<gene>
    <name evidence="10" type="ORF">CCH01_22730</name>
</gene>
<evidence type="ECO:0000256" key="7">
    <source>
        <dbReference type="ARBA" id="ARBA00023136"/>
    </source>
</evidence>
<reference evidence="11" key="1">
    <citation type="submission" date="2017-03" db="EMBL/GenBank/DDBJ databases">
        <authorList>
            <person name="Falquet L."/>
            <person name="Falquet L."/>
        </authorList>
    </citation>
    <scope>NUCLEOTIDE SEQUENCE [LARGE SCALE GENOMIC DNA]</scope>
</reference>
<evidence type="ECO:0000256" key="6">
    <source>
        <dbReference type="ARBA" id="ARBA00022989"/>
    </source>
</evidence>
<keyword evidence="4 8" id="KW-1003">Cell membrane</keyword>
<dbReference type="PANTHER" id="PTHR38438:SF1">
    <property type="entry name" value="RIBOFLAVIN TRANSPORTER RIBU"/>
    <property type="match status" value="1"/>
</dbReference>
<evidence type="ECO:0000313" key="10">
    <source>
        <dbReference type="EMBL" id="SLK22107.1"/>
    </source>
</evidence>
<dbReference type="Gene3D" id="1.10.1760.20">
    <property type="match status" value="1"/>
</dbReference>
<dbReference type="PIRSF" id="PIRSF037778">
    <property type="entry name" value="UCP037778_transp_RibU"/>
    <property type="match status" value="1"/>
</dbReference>
<dbReference type="InterPro" id="IPR024529">
    <property type="entry name" value="ECF_trnsprt_substrate-spec"/>
</dbReference>
<keyword evidence="5 9" id="KW-0812">Transmembrane</keyword>
<evidence type="ECO:0000256" key="8">
    <source>
        <dbReference type="PIRNR" id="PIRNR037778"/>
    </source>
</evidence>
<feature type="transmembrane region" description="Helical" evidence="9">
    <location>
        <begin position="79"/>
        <end position="99"/>
    </location>
</feature>
<dbReference type="EMBL" id="LT799839">
    <property type="protein sequence ID" value="SLK22107.1"/>
    <property type="molecule type" value="Genomic_DNA"/>
</dbReference>
<sequence>MNNQNKNLNKFVKISLLGAIAVVLMYLDFPVIPLFPWLKIDLSDVPALMGAFAFGPVAGIVIELIKNLLILIVKGTGTVFVGEIANFIVGISLVVPASWFYHRNKSKKTALIGMALGFIGIEIMGIIANVYFLLPAYGMHMESAQLLEYVTVGLLPFNGIKAVLVCGITYMLYKKVSMAIFKVDSHFEPNKDKNLTTV</sequence>
<comment type="subcellular location">
    <subcellularLocation>
        <location evidence="1">Cell membrane</location>
        <topology evidence="1">Multi-pass membrane protein</topology>
    </subcellularLocation>
</comment>
<dbReference type="InterPro" id="IPR025720">
    <property type="entry name" value="RibU"/>
</dbReference>
<comment type="function">
    <text evidence="8">Probably a riboflavin-binding protein that interacts with the energy-coupling factor (ECF) ABC-transporter complex.</text>
</comment>
<dbReference type="GO" id="GO:0005886">
    <property type="term" value="C:plasma membrane"/>
    <property type="evidence" value="ECO:0007669"/>
    <property type="project" value="UniProtKB-SubCell"/>
</dbReference>
<keyword evidence="3 8" id="KW-0813">Transport</keyword>
<evidence type="ECO:0000256" key="9">
    <source>
        <dbReference type="SAM" id="Phobius"/>
    </source>
</evidence>
<dbReference type="PANTHER" id="PTHR38438">
    <property type="entry name" value="RIBOFLAVIN TRANSPORTER RIBU"/>
    <property type="match status" value="1"/>
</dbReference>
<dbReference type="Proteomes" id="UP000190476">
    <property type="component" value="Chromosome I"/>
</dbReference>
<feature type="transmembrane region" description="Helical" evidence="9">
    <location>
        <begin position="154"/>
        <end position="173"/>
    </location>
</feature>
<evidence type="ECO:0000256" key="5">
    <source>
        <dbReference type="ARBA" id="ARBA00022692"/>
    </source>
</evidence>
<feature type="transmembrane region" description="Helical" evidence="9">
    <location>
        <begin position="12"/>
        <end position="35"/>
    </location>
</feature>
<dbReference type="OrthoDB" id="9809216at2"/>